<keyword evidence="1" id="KW-0758">Storage protein</keyword>
<organism evidence="7 8">
    <name type="scientific">Iphiclides podalirius</name>
    <name type="common">scarce swallowtail</name>
    <dbReference type="NCBI Taxonomy" id="110791"/>
    <lineage>
        <taxon>Eukaryota</taxon>
        <taxon>Metazoa</taxon>
        <taxon>Ecdysozoa</taxon>
        <taxon>Arthropoda</taxon>
        <taxon>Hexapoda</taxon>
        <taxon>Insecta</taxon>
        <taxon>Pterygota</taxon>
        <taxon>Neoptera</taxon>
        <taxon>Endopterygota</taxon>
        <taxon>Lepidoptera</taxon>
        <taxon>Glossata</taxon>
        <taxon>Ditrysia</taxon>
        <taxon>Papilionoidea</taxon>
        <taxon>Papilionidae</taxon>
        <taxon>Papilioninae</taxon>
        <taxon>Iphiclides</taxon>
    </lineage>
</organism>
<evidence type="ECO:0000256" key="3">
    <source>
        <dbReference type="SAM" id="SignalP"/>
    </source>
</evidence>
<dbReference type="PANTHER" id="PTHR11511:SF5">
    <property type="entry name" value="FAT-BODY PROTEIN 1-RELATED"/>
    <property type="match status" value="1"/>
</dbReference>
<reference evidence="7" key="1">
    <citation type="submission" date="2022-03" db="EMBL/GenBank/DDBJ databases">
        <authorList>
            <person name="Martin H S."/>
        </authorList>
    </citation>
    <scope>NUCLEOTIDE SEQUENCE</scope>
</reference>
<dbReference type="Pfam" id="PF03722">
    <property type="entry name" value="Hemocyanin_N"/>
    <property type="match status" value="1"/>
</dbReference>
<dbReference type="InterPro" id="IPR000896">
    <property type="entry name" value="Hemocyanin/hexamerin_mid_dom"/>
</dbReference>
<feature type="non-terminal residue" evidence="7">
    <location>
        <position position="1"/>
    </location>
</feature>
<dbReference type="InterPro" id="IPR005204">
    <property type="entry name" value="Hemocyanin_N"/>
</dbReference>
<feature type="chain" id="PRO_5046734350" evidence="3">
    <location>
        <begin position="19"/>
        <end position="538"/>
    </location>
</feature>
<accession>A0ABN8HY39</accession>
<feature type="domain" description="Hemocyanin C-terminal" evidence="6">
    <location>
        <begin position="277"/>
        <end position="526"/>
    </location>
</feature>
<evidence type="ECO:0000259" key="5">
    <source>
        <dbReference type="Pfam" id="PF03722"/>
    </source>
</evidence>
<feature type="domain" description="Hemocyanin N-terminal" evidence="5">
    <location>
        <begin position="33"/>
        <end position="141"/>
    </location>
</feature>
<proteinExistence type="inferred from homology"/>
<dbReference type="InterPro" id="IPR036697">
    <property type="entry name" value="Hemocyanin_N_sf"/>
</dbReference>
<dbReference type="PANTHER" id="PTHR11511">
    <property type="entry name" value="LARVAL STORAGE PROTEIN/PHENOLOXIDASE"/>
    <property type="match status" value="1"/>
</dbReference>
<keyword evidence="8" id="KW-1185">Reference proteome</keyword>
<keyword evidence="3" id="KW-0732">Signal</keyword>
<evidence type="ECO:0000259" key="6">
    <source>
        <dbReference type="Pfam" id="PF03723"/>
    </source>
</evidence>
<dbReference type="InterPro" id="IPR037020">
    <property type="entry name" value="Hemocyanin_C_sf"/>
</dbReference>
<dbReference type="InterPro" id="IPR014756">
    <property type="entry name" value="Ig_E-set"/>
</dbReference>
<gene>
    <name evidence="7" type="ORF">IPOD504_LOCUS4347</name>
</gene>
<evidence type="ECO:0000256" key="1">
    <source>
        <dbReference type="ARBA" id="ARBA00022761"/>
    </source>
</evidence>
<dbReference type="Proteomes" id="UP000837857">
    <property type="component" value="Chromosome 15"/>
</dbReference>
<dbReference type="InterPro" id="IPR008922">
    <property type="entry name" value="Di-copper_centre_dom_sf"/>
</dbReference>
<comment type="similarity">
    <text evidence="2">Belongs to the hemocyanin family.</text>
</comment>
<dbReference type="Pfam" id="PF00372">
    <property type="entry name" value="Hemocyanin_M"/>
    <property type="match status" value="1"/>
</dbReference>
<dbReference type="SUPFAM" id="SSF48056">
    <property type="entry name" value="Di-copper centre-containing domain"/>
    <property type="match status" value="1"/>
</dbReference>
<dbReference type="SUPFAM" id="SSF81296">
    <property type="entry name" value="E set domains"/>
    <property type="match status" value="1"/>
</dbReference>
<dbReference type="Pfam" id="PF03723">
    <property type="entry name" value="Hemocyanin_C"/>
    <property type="match status" value="1"/>
</dbReference>
<dbReference type="InterPro" id="IPR005203">
    <property type="entry name" value="Hemocyanin_C"/>
</dbReference>
<evidence type="ECO:0000256" key="2">
    <source>
        <dbReference type="ARBA" id="ARBA00038082"/>
    </source>
</evidence>
<dbReference type="EMBL" id="OW152827">
    <property type="protein sequence ID" value="CAH2043553.1"/>
    <property type="molecule type" value="Genomic_DNA"/>
</dbReference>
<dbReference type="SUPFAM" id="SSF48050">
    <property type="entry name" value="Hemocyanin, N-terminal domain"/>
    <property type="match status" value="1"/>
</dbReference>
<dbReference type="InterPro" id="IPR013788">
    <property type="entry name" value="Hemocyanin/hexamerin"/>
</dbReference>
<evidence type="ECO:0000259" key="4">
    <source>
        <dbReference type="Pfam" id="PF00372"/>
    </source>
</evidence>
<dbReference type="Gene3D" id="2.60.40.1520">
    <property type="entry name" value="Hemocyanin, C-terminal domain"/>
    <property type="match status" value="1"/>
</dbReference>
<name>A0ABN8HY39_9NEOP</name>
<sequence>MARLVLCSLALLLAGALADSTWEIKKKVADQVFLKQQVDVLSLFFHIHEPIHVPELQDAVNNWDLQKNINLYTNASAVQIYAEMLKEGLMLPRTVPFSVLEPTHVFETKVLFNVLYSAKDFDTFFKTAAFLRNKINEGLFVPNHFHLDQPEFIEAVNEIIDIEHRIREAIDTGYVINPLGEHISIHSPEAIDILGSVIEANADSVNPQYYKNFISVWKKLLGNTVWHKHQYHKNLIPLVVPSVLEHYQTALQDPAFYMIWKRVLGLFTYWQKQFSAYKKEELALPSVVIKSVEVDKLVTYFEHTYVNVTNHLHMNDFESKAVADDISVVVQRPQLNHKTFNVRVNVKNEVAKTVVVKFFLAPKYDSDGYEIPLHVNTENFYLLDQFLYDLPVGDVTIKRNPSDNWFTIRDWTPAYQVYEKANDALHGKGQFVIDKSQRLDGFPDHLLLPKGRVGGMPFVFLVYISEYRSPKVPYASNFDASSSLGLGSGARWMNDEPFGFPLDRPLYQWQIKDLHNIYVQDVSIVHKQVPEVMIPHVE</sequence>
<feature type="signal peptide" evidence="3">
    <location>
        <begin position="1"/>
        <end position="18"/>
    </location>
</feature>
<dbReference type="Gene3D" id="1.10.1280.10">
    <property type="entry name" value="Di-copper center containing domain from catechol oxidase"/>
    <property type="match status" value="1"/>
</dbReference>
<evidence type="ECO:0000313" key="8">
    <source>
        <dbReference type="Proteomes" id="UP000837857"/>
    </source>
</evidence>
<evidence type="ECO:0000313" key="7">
    <source>
        <dbReference type="EMBL" id="CAH2043553.1"/>
    </source>
</evidence>
<feature type="domain" description="Hemocyanin middle" evidence="4">
    <location>
        <begin position="142"/>
        <end position="267"/>
    </location>
</feature>
<protein>
    <submittedName>
        <fullName evidence="7">Uncharacterized protein</fullName>
    </submittedName>
</protein>